<dbReference type="OrthoDB" id="9806398at2"/>
<dbReference type="RefSeq" id="WP_104008452.1">
    <property type="nucleotide sequence ID" value="NZ_FNVD01000010.1"/>
</dbReference>
<keyword evidence="4" id="KW-1133">Transmembrane helix</keyword>
<dbReference type="EMBL" id="FNVD01000010">
    <property type="protein sequence ID" value="SEG07969.1"/>
    <property type="molecule type" value="Genomic_DNA"/>
</dbReference>
<proteinExistence type="predicted"/>
<keyword evidence="4" id="KW-0812">Transmembrane</keyword>
<keyword evidence="2" id="KW-1003">Cell membrane</keyword>
<gene>
    <name evidence="7" type="ORF">SAMN05421751_11037</name>
</gene>
<dbReference type="InterPro" id="IPR017896">
    <property type="entry name" value="4Fe4S_Fe-S-bd"/>
</dbReference>
<evidence type="ECO:0000256" key="4">
    <source>
        <dbReference type="SAM" id="Phobius"/>
    </source>
</evidence>
<keyword evidence="8" id="KW-1185">Reference proteome</keyword>
<feature type="transmembrane region" description="Helical" evidence="4">
    <location>
        <begin position="403"/>
        <end position="426"/>
    </location>
</feature>
<feature type="transmembrane region" description="Helical" evidence="4">
    <location>
        <begin position="477"/>
        <end position="497"/>
    </location>
</feature>
<evidence type="ECO:0000256" key="1">
    <source>
        <dbReference type="ARBA" id="ARBA00004236"/>
    </source>
</evidence>
<dbReference type="InterPro" id="IPR007329">
    <property type="entry name" value="FMN-bd"/>
</dbReference>
<evidence type="ECO:0000313" key="8">
    <source>
        <dbReference type="Proteomes" id="UP000236742"/>
    </source>
</evidence>
<dbReference type="InterPro" id="IPR011399">
    <property type="entry name" value="NosR"/>
</dbReference>
<sequence length="700" mass="76199">MKRLFAPILAVALAASFVVSIHPAAAEVPVRPGFEETIAAAAPDPGLAARLFGVSGPVTVERTEGDAPGWAVTGAGGAVLGHIGSSWELSRSVGYSGRPIDILVAVDPSAHIVGARLMRQNEPILSLGISDEDIARFVEGFAGGDLTRPLETAALAEAGAPDIISRATVSTGVIRDSILRTGRILALSRGLLSGGRIERLAFAPHSWAELAGMGAIRSRAVTMTEAAQALAGADTPPEPGAGYFIDLHVAVLDPPEIGRNILGQQAYTRAVGALPAGKVALFVASRGLYSHRGLNWRRSGVFDLIAVVQDGRRYSLTKEGYTRIDRLALKDAPDFKERSVFQLGGEGFDPAAPFRVEVTATRKAGDGEVSMVIGVDYRLPEKFLKPLPPEPLPLWERVWAQKWPAVAVALTMQGALTLLFLFQGAVVRRRKLWMGFRIGFLTLTLFVLGWGLGGQLSVVQVVAFVQSLLTGFHWETFLMEPVIFVLWSGVALGLLFWGRGVYCGWLCPFGALQELTNLIARRFGVKQVEVPHAIHERLWIIKYTLFILILGLSFYSMVDALLLAEAEPFKTAITMRMLRAWPFVLFVLALLVAGLFIERFYCRYICPLGAALAIPAKLKIFDWLDRRPQCGRECRLCEQKCTVGAIDPLGRINPNECVLCLRCQVIFNDEKTCPTLMRRARARKAQAEMAAKQAAKEATP</sequence>
<evidence type="ECO:0000313" key="7">
    <source>
        <dbReference type="EMBL" id="SEG07969.1"/>
    </source>
</evidence>
<protein>
    <submittedName>
        <fullName evidence="7">NosR/NirI family transcriptional regulator, nitrite reductase regulator</fullName>
    </submittedName>
</protein>
<evidence type="ECO:0000256" key="2">
    <source>
        <dbReference type="ARBA" id="ARBA00022475"/>
    </source>
</evidence>
<dbReference type="GO" id="GO:0005886">
    <property type="term" value="C:plasma membrane"/>
    <property type="evidence" value="ECO:0007669"/>
    <property type="project" value="UniProtKB-SubCell"/>
</dbReference>
<organism evidence="7 8">
    <name type="scientific">Jhaorihella thermophila</name>
    <dbReference type="NCBI Taxonomy" id="488547"/>
    <lineage>
        <taxon>Bacteria</taxon>
        <taxon>Pseudomonadati</taxon>
        <taxon>Pseudomonadota</taxon>
        <taxon>Alphaproteobacteria</taxon>
        <taxon>Rhodobacterales</taxon>
        <taxon>Paracoccaceae</taxon>
        <taxon>Jhaorihella</taxon>
    </lineage>
</organism>
<feature type="transmembrane region" description="Helical" evidence="4">
    <location>
        <begin position="438"/>
        <end position="465"/>
    </location>
</feature>
<name>A0A1H5X8B6_9RHOB</name>
<dbReference type="GO" id="GO:0045893">
    <property type="term" value="P:positive regulation of DNA-templated transcription"/>
    <property type="evidence" value="ECO:0007669"/>
    <property type="project" value="InterPro"/>
</dbReference>
<dbReference type="PANTHER" id="PTHR30224">
    <property type="entry name" value="ELECTRON TRANSPORT PROTEIN"/>
    <property type="match status" value="1"/>
</dbReference>
<dbReference type="AlphaFoldDB" id="A0A1H5X8B6"/>
<evidence type="ECO:0000256" key="3">
    <source>
        <dbReference type="ARBA" id="ARBA00023136"/>
    </source>
</evidence>
<accession>A0A1H5X8B6</accession>
<reference evidence="8" key="1">
    <citation type="submission" date="2016-10" db="EMBL/GenBank/DDBJ databases">
        <authorList>
            <person name="Varghese N."/>
            <person name="Submissions S."/>
        </authorList>
    </citation>
    <scope>NUCLEOTIDE SEQUENCE [LARGE SCALE GENOMIC DNA]</scope>
    <source>
        <strain evidence="8">DSM 23413</strain>
    </source>
</reference>
<dbReference type="InterPro" id="IPR052378">
    <property type="entry name" value="NosR_regulator"/>
</dbReference>
<dbReference type="PANTHER" id="PTHR30224:SF4">
    <property type="entry name" value="ELECTRON TRANSPORT PROTEIN YCCM-RELATED"/>
    <property type="match status" value="1"/>
</dbReference>
<evidence type="ECO:0000256" key="5">
    <source>
        <dbReference type="SAM" id="SignalP"/>
    </source>
</evidence>
<feature type="chain" id="PRO_5009289157" evidence="5">
    <location>
        <begin position="27"/>
        <end position="700"/>
    </location>
</feature>
<dbReference type="Pfam" id="PF12801">
    <property type="entry name" value="Fer4_5"/>
    <property type="match status" value="2"/>
</dbReference>
<comment type="subcellular location">
    <subcellularLocation>
        <location evidence="1">Cell membrane</location>
    </subcellularLocation>
</comment>
<feature type="transmembrane region" description="Helical" evidence="4">
    <location>
        <begin position="578"/>
        <end position="597"/>
    </location>
</feature>
<dbReference type="SUPFAM" id="SSF54862">
    <property type="entry name" value="4Fe-4S ferredoxins"/>
    <property type="match status" value="1"/>
</dbReference>
<feature type="domain" description="FMN-binding" evidence="6">
    <location>
        <begin position="94"/>
        <end position="185"/>
    </location>
</feature>
<feature type="signal peptide" evidence="5">
    <location>
        <begin position="1"/>
        <end position="26"/>
    </location>
</feature>
<keyword evidence="3 4" id="KW-0472">Membrane</keyword>
<dbReference type="Proteomes" id="UP000236742">
    <property type="component" value="Unassembled WGS sequence"/>
</dbReference>
<dbReference type="PIRSF" id="PIRSF036354">
    <property type="entry name" value="NosR"/>
    <property type="match status" value="1"/>
</dbReference>
<dbReference type="SMART" id="SM00900">
    <property type="entry name" value="FMN_bind"/>
    <property type="match status" value="1"/>
</dbReference>
<feature type="transmembrane region" description="Helical" evidence="4">
    <location>
        <begin position="540"/>
        <end position="558"/>
    </location>
</feature>
<dbReference type="GO" id="GO:0010181">
    <property type="term" value="F:FMN binding"/>
    <property type="evidence" value="ECO:0007669"/>
    <property type="project" value="InterPro"/>
</dbReference>
<evidence type="ECO:0000259" key="6">
    <source>
        <dbReference type="SMART" id="SM00900"/>
    </source>
</evidence>
<dbReference type="GO" id="GO:0003677">
    <property type="term" value="F:DNA binding"/>
    <property type="evidence" value="ECO:0007669"/>
    <property type="project" value="InterPro"/>
</dbReference>
<keyword evidence="5" id="KW-0732">Signal</keyword>